<name>A0ABN2FF90_9ACTN</name>
<proteinExistence type="predicted"/>
<reference evidence="2 3" key="1">
    <citation type="journal article" date="2019" name="Int. J. Syst. Evol. Microbiol.">
        <title>The Global Catalogue of Microorganisms (GCM) 10K type strain sequencing project: providing services to taxonomists for standard genome sequencing and annotation.</title>
        <authorList>
            <consortium name="The Broad Institute Genomics Platform"/>
            <consortium name="The Broad Institute Genome Sequencing Center for Infectious Disease"/>
            <person name="Wu L."/>
            <person name="Ma J."/>
        </authorList>
    </citation>
    <scope>NUCLEOTIDE SEQUENCE [LARGE SCALE GENOMIC DNA]</scope>
    <source>
        <strain evidence="2 3">JCM 14306</strain>
    </source>
</reference>
<protein>
    <submittedName>
        <fullName evidence="2">PIG-L family deacetylase</fullName>
    </submittedName>
</protein>
<dbReference type="PANTHER" id="PTHR12993">
    <property type="entry name" value="N-ACETYLGLUCOSAMINYL-PHOSPHATIDYLINOSITOL DE-N-ACETYLASE-RELATED"/>
    <property type="match status" value="1"/>
</dbReference>
<comment type="caution">
    <text evidence="2">The sequence shown here is derived from an EMBL/GenBank/DDBJ whole genome shotgun (WGS) entry which is preliminary data.</text>
</comment>
<dbReference type="Proteomes" id="UP001501319">
    <property type="component" value="Unassembled WGS sequence"/>
</dbReference>
<dbReference type="EMBL" id="BAAANE010000007">
    <property type="protein sequence ID" value="GAA1644255.1"/>
    <property type="molecule type" value="Genomic_DNA"/>
</dbReference>
<accession>A0ABN2FF90</accession>
<dbReference type="RefSeq" id="WP_344113063.1">
    <property type="nucleotide sequence ID" value="NZ_BAAANE010000007.1"/>
</dbReference>
<dbReference type="SUPFAM" id="SSF102588">
    <property type="entry name" value="LmbE-like"/>
    <property type="match status" value="1"/>
</dbReference>
<evidence type="ECO:0000256" key="1">
    <source>
        <dbReference type="ARBA" id="ARBA00022833"/>
    </source>
</evidence>
<evidence type="ECO:0000313" key="2">
    <source>
        <dbReference type="EMBL" id="GAA1644255.1"/>
    </source>
</evidence>
<evidence type="ECO:0000313" key="3">
    <source>
        <dbReference type="Proteomes" id="UP001501319"/>
    </source>
</evidence>
<dbReference type="PANTHER" id="PTHR12993:SF11">
    <property type="entry name" value="N-ACETYLGLUCOSAMINYL-PHOSPHATIDYLINOSITOL DE-N-ACETYLASE"/>
    <property type="match status" value="1"/>
</dbReference>
<dbReference type="InterPro" id="IPR003737">
    <property type="entry name" value="GlcNAc_PI_deacetylase-related"/>
</dbReference>
<organism evidence="2 3">
    <name type="scientific">Kribbella alba</name>
    <dbReference type="NCBI Taxonomy" id="190197"/>
    <lineage>
        <taxon>Bacteria</taxon>
        <taxon>Bacillati</taxon>
        <taxon>Actinomycetota</taxon>
        <taxon>Actinomycetes</taxon>
        <taxon>Propionibacteriales</taxon>
        <taxon>Kribbellaceae</taxon>
        <taxon>Kribbella</taxon>
    </lineage>
</organism>
<gene>
    <name evidence="2" type="ORF">GCM10009744_38540</name>
</gene>
<dbReference type="Gene3D" id="3.40.50.10320">
    <property type="entry name" value="LmbE-like"/>
    <property type="match status" value="1"/>
</dbReference>
<dbReference type="Pfam" id="PF02585">
    <property type="entry name" value="PIG-L"/>
    <property type="match status" value="1"/>
</dbReference>
<sequence length="268" mass="28937">MPFTLVSFHAHPDDEALLMGGTLARAAAEGHRVVLAVATDGEAGLAASAYRSDLAARRKDELDRSAAALGCARVVRFSFPDSGWSRSEQAPDGSFSRLPLLEAAAPLAALLREEQADALTIYDPAGGYGHPDHVQVHAAGLYAARLAGTPLVLEATIDRALIRRLIRIVEAVPGVLPDVHAGDYDAAYTAREDLTHRIDVRAYAEAKRRAFEAHASQASSDEGARTLSLLLKLPPWLFRRMLGQEWFVEHGRSPANPATELFATLSDR</sequence>
<keyword evidence="3" id="KW-1185">Reference proteome</keyword>
<dbReference type="InterPro" id="IPR024078">
    <property type="entry name" value="LmbE-like_dom_sf"/>
</dbReference>
<keyword evidence="1" id="KW-0862">Zinc</keyword>